<dbReference type="SUPFAM" id="SSF55486">
    <property type="entry name" value="Metalloproteases ('zincins'), catalytic domain"/>
    <property type="match status" value="1"/>
</dbReference>
<dbReference type="GO" id="GO:0008237">
    <property type="term" value="F:metallopeptidase activity"/>
    <property type="evidence" value="ECO:0007669"/>
    <property type="project" value="UniProtKB-KW"/>
</dbReference>
<dbReference type="InterPro" id="IPR024191">
    <property type="entry name" value="Peptidase_M61"/>
</dbReference>
<dbReference type="OrthoDB" id="9778516at2"/>
<dbReference type="Proteomes" id="UP000199400">
    <property type="component" value="Unassembled WGS sequence"/>
</dbReference>
<dbReference type="Gene3D" id="2.30.42.10">
    <property type="match status" value="1"/>
</dbReference>
<dbReference type="GO" id="GO:0006508">
    <property type="term" value="P:proteolysis"/>
    <property type="evidence" value="ECO:0007669"/>
    <property type="project" value="UniProtKB-KW"/>
</dbReference>
<evidence type="ECO:0000259" key="1">
    <source>
        <dbReference type="SMART" id="SM00228"/>
    </source>
</evidence>
<dbReference type="InterPro" id="IPR027268">
    <property type="entry name" value="Peptidase_M4/M1_CTD_sf"/>
</dbReference>
<dbReference type="InterPro" id="IPR001478">
    <property type="entry name" value="PDZ"/>
</dbReference>
<organism evidence="2 3">
    <name type="scientific">Nannocystis exedens</name>
    <dbReference type="NCBI Taxonomy" id="54"/>
    <lineage>
        <taxon>Bacteria</taxon>
        <taxon>Pseudomonadati</taxon>
        <taxon>Myxococcota</taxon>
        <taxon>Polyangia</taxon>
        <taxon>Nannocystales</taxon>
        <taxon>Nannocystaceae</taxon>
        <taxon>Nannocystis</taxon>
    </lineage>
</organism>
<dbReference type="Pfam" id="PF17899">
    <property type="entry name" value="Peptidase_M61_N"/>
    <property type="match status" value="1"/>
</dbReference>
<proteinExistence type="predicted"/>
<gene>
    <name evidence="2" type="ORF">SAMN02745121_06528</name>
</gene>
<dbReference type="STRING" id="54.SAMN02745121_06528"/>
<dbReference type="InterPro" id="IPR040756">
    <property type="entry name" value="Peptidase_M61_N"/>
</dbReference>
<dbReference type="PIRSF" id="PIRSF016493">
    <property type="entry name" value="Glycyl_aminpptds"/>
    <property type="match status" value="1"/>
</dbReference>
<evidence type="ECO:0000313" key="3">
    <source>
        <dbReference type="Proteomes" id="UP000199400"/>
    </source>
</evidence>
<sequence length="598" mass="65282">MVESSSVVYSVELKPHQHELGVEMVVRGPAAQGSVRLQIPTWVPGDYEFAPQARDLFDVRATCGVTGRELRVRRDGWQAFIVEEGAGDVRIAYTASAWGDDLSESAGLVDERFAVVLGARYLFTPAHLGACEVHYRLPADWHVHHPSGARRLGEQTAWEYPSYEILLDTPVVFGHFDTLRRDVRGTPFYFVFLDRGVGFAAESGRFADAVARAVEVFHGVFGSFPFEDYTFVLSLNPNNDWGLEHLTSTMCGLGPDVFVDEDQFNIGVRVCAHELFHAWNVRRCRPAPLGHLETHLVGGAFTEGLWVAEGFTRYYEFLACTRAGIYSASQFFSNLVGYFNHLTVQPAYRRVSGADSSYASYLNHAKYAGRVNNSIDYYDKGMLVAFAIDATLRTAGAGQSLDGAFRAFYERFVGFGPGHAGYTTQDVLAFFADLHRPLAPLIEAAVERPAGLETPSQLRALGFEVAVGPELALGLVFQGSITPSIYGVFDDSPAGAAGLAPGDVITAIDHHAFSPAALTWVGTHAAPVTLTVQRGHRSLSSTLSPAPRTRIQSLQWAGTAAQAVSIRAWLGPHSFDLAPGKAVDLGFYENFHGIEIVV</sequence>
<dbReference type="InterPro" id="IPR036034">
    <property type="entry name" value="PDZ_sf"/>
</dbReference>
<keyword evidence="2" id="KW-0482">Metalloprotease</keyword>
<evidence type="ECO:0000313" key="2">
    <source>
        <dbReference type="EMBL" id="SFF01509.1"/>
    </source>
</evidence>
<accession>A0A1I2F977</accession>
<keyword evidence="3" id="KW-1185">Reference proteome</keyword>
<reference evidence="3" key="1">
    <citation type="submission" date="2016-10" db="EMBL/GenBank/DDBJ databases">
        <authorList>
            <person name="Varghese N."/>
            <person name="Submissions S."/>
        </authorList>
    </citation>
    <scope>NUCLEOTIDE SEQUENCE [LARGE SCALE GENOMIC DNA]</scope>
    <source>
        <strain evidence="3">ATCC 25963</strain>
    </source>
</reference>
<protein>
    <submittedName>
        <fullName evidence="2">Predicted metalloprotease, contains C-terminal PDZ domain</fullName>
    </submittedName>
</protein>
<dbReference type="AlphaFoldDB" id="A0A1I2F977"/>
<dbReference type="SMART" id="SM00228">
    <property type="entry name" value="PDZ"/>
    <property type="match status" value="1"/>
</dbReference>
<dbReference type="InterPro" id="IPR007963">
    <property type="entry name" value="Peptidase_M61_catalytic"/>
</dbReference>
<dbReference type="Gene3D" id="1.10.390.10">
    <property type="entry name" value="Neutral Protease Domain 2"/>
    <property type="match status" value="1"/>
</dbReference>
<feature type="domain" description="PDZ" evidence="1">
    <location>
        <begin position="471"/>
        <end position="536"/>
    </location>
</feature>
<keyword evidence="2" id="KW-0645">Protease</keyword>
<keyword evidence="2" id="KW-0378">Hydrolase</keyword>
<dbReference type="Pfam" id="PF05299">
    <property type="entry name" value="Peptidase_M61"/>
    <property type="match status" value="1"/>
</dbReference>
<dbReference type="RefSeq" id="WP_100793327.1">
    <property type="nucleotide sequence ID" value="NZ_FOMX01000025.1"/>
</dbReference>
<dbReference type="EMBL" id="FOMX01000025">
    <property type="protein sequence ID" value="SFF01509.1"/>
    <property type="molecule type" value="Genomic_DNA"/>
</dbReference>
<dbReference type="SUPFAM" id="SSF50156">
    <property type="entry name" value="PDZ domain-like"/>
    <property type="match status" value="1"/>
</dbReference>
<name>A0A1I2F977_9BACT</name>
<dbReference type="Gene3D" id="2.60.40.3650">
    <property type="match status" value="1"/>
</dbReference>